<evidence type="ECO:0000256" key="2">
    <source>
        <dbReference type="ARBA" id="ARBA00022679"/>
    </source>
</evidence>
<dbReference type="AlphaFoldDB" id="A0A2K9NNG2"/>
<name>A0A2K9NNG2_9PROT</name>
<protein>
    <recommendedName>
        <fullName evidence="3">Glycosyl transferase family 1 domain-containing protein</fullName>
    </recommendedName>
</protein>
<dbReference type="KEGG" id="ncb:C0V82_26055"/>
<sequence length="491" mass="54391">MMFYELPMNRSIVARAHAVVVHSGFARVKVLAQEPSATVVHIPHHLSSAALETDLVTRREARSRLGLDPDTLLFMSMGFVTQAKQIEAVLRALDNLRDVLPPFQYLIAGEARPDQYDVEADIARYALGDIVSVTGYVPDELFFNYIAAADIIINLRYPTGGETSGTLIRALGSGACAIVIDHGPFTELPDSAAVKVPWGPDFEVHLQSALLELGLDPDLRSIIGEAARMHVRSVHAIERSADAYRDTIATVRQSPRRSWTVTAPWEFATAAAHEEALARLKAPDTRPGALWWRQAVVPTRGDEPVCVVVCATRDDCARYLSEIYGHIASEVEWLPVPSWINPLSERPRRACDLLLVVQPIRQISELWRGLVAANRAVALGGILVLDLWHDNDDEVPRGLTHPNDIDELLLRAGFRLRRRWIGPEEVSFAVDLADPEAWMRTPTVEVCWQVVKISEFIDPPGQWCREIVTPSKPNQPITLGGSIDHLADVGA</sequence>
<geneLocation type="plasmid" evidence="4 5">
    <name>unnamed3</name>
</geneLocation>
<dbReference type="GO" id="GO:0016757">
    <property type="term" value="F:glycosyltransferase activity"/>
    <property type="evidence" value="ECO:0007669"/>
    <property type="project" value="UniProtKB-KW"/>
</dbReference>
<dbReference type="Pfam" id="PF00534">
    <property type="entry name" value="Glycos_transf_1"/>
    <property type="match status" value="1"/>
</dbReference>
<evidence type="ECO:0000256" key="1">
    <source>
        <dbReference type="ARBA" id="ARBA00022676"/>
    </source>
</evidence>
<dbReference type="InterPro" id="IPR001296">
    <property type="entry name" value="Glyco_trans_1"/>
</dbReference>
<organism evidence="4 5">
    <name type="scientific">Niveispirillum cyanobacteriorum</name>
    <dbReference type="NCBI Taxonomy" id="1612173"/>
    <lineage>
        <taxon>Bacteria</taxon>
        <taxon>Pseudomonadati</taxon>
        <taxon>Pseudomonadota</taxon>
        <taxon>Alphaproteobacteria</taxon>
        <taxon>Rhodospirillales</taxon>
        <taxon>Azospirillaceae</taxon>
        <taxon>Niveispirillum</taxon>
    </lineage>
</organism>
<reference evidence="4 5" key="1">
    <citation type="submission" date="2017-12" db="EMBL/GenBank/DDBJ databases">
        <title>Genomes of bacteria within cyanobacterial aggregates.</title>
        <authorList>
            <person name="Cai H."/>
        </authorList>
    </citation>
    <scope>NUCLEOTIDE SEQUENCE [LARGE SCALE GENOMIC DNA]</scope>
    <source>
        <strain evidence="4 5">TH16</strain>
        <plasmid evidence="4 5">unnamed3</plasmid>
    </source>
</reference>
<keyword evidence="5" id="KW-1185">Reference proteome</keyword>
<dbReference type="PANTHER" id="PTHR12526:SF510">
    <property type="entry name" value="D-INOSITOL 3-PHOSPHATE GLYCOSYLTRANSFERASE"/>
    <property type="match status" value="1"/>
</dbReference>
<accession>A0A2K9NNG2</accession>
<dbReference type="EMBL" id="CP025615">
    <property type="protein sequence ID" value="AUN33885.1"/>
    <property type="molecule type" value="Genomic_DNA"/>
</dbReference>
<dbReference type="SUPFAM" id="SSF53756">
    <property type="entry name" value="UDP-Glycosyltransferase/glycogen phosphorylase"/>
    <property type="match status" value="1"/>
</dbReference>
<dbReference type="Proteomes" id="UP000234752">
    <property type="component" value="Plasmid unnamed3"/>
</dbReference>
<keyword evidence="4" id="KW-0614">Plasmid</keyword>
<evidence type="ECO:0000313" key="5">
    <source>
        <dbReference type="Proteomes" id="UP000234752"/>
    </source>
</evidence>
<dbReference type="PANTHER" id="PTHR12526">
    <property type="entry name" value="GLYCOSYLTRANSFERASE"/>
    <property type="match status" value="1"/>
</dbReference>
<evidence type="ECO:0000259" key="3">
    <source>
        <dbReference type="Pfam" id="PF00534"/>
    </source>
</evidence>
<proteinExistence type="predicted"/>
<evidence type="ECO:0000313" key="4">
    <source>
        <dbReference type="EMBL" id="AUN33885.1"/>
    </source>
</evidence>
<dbReference type="Gene3D" id="3.40.50.2000">
    <property type="entry name" value="Glycogen Phosphorylase B"/>
    <property type="match status" value="1"/>
</dbReference>
<gene>
    <name evidence="4" type="ORF">C0V82_26055</name>
</gene>
<keyword evidence="1" id="KW-0328">Glycosyltransferase</keyword>
<keyword evidence="2" id="KW-0808">Transferase</keyword>
<feature type="domain" description="Glycosyl transferase family 1" evidence="3">
    <location>
        <begin position="58"/>
        <end position="227"/>
    </location>
</feature>